<name>I1D2E0_9PSEU</name>
<dbReference type="HOGENOM" id="CLU_027562_9_6_11"/>
<evidence type="ECO:0000313" key="7">
    <source>
        <dbReference type="EMBL" id="EIE99114.1"/>
    </source>
</evidence>
<dbReference type="AlphaFoldDB" id="I1D2E0"/>
<protein>
    <submittedName>
        <fullName evidence="7">Site-specific recombinase XerD</fullName>
    </submittedName>
</protein>
<comment type="similarity">
    <text evidence="1">Belongs to the 'phage' integrase family.</text>
</comment>
<dbReference type="GO" id="GO:0006310">
    <property type="term" value="P:DNA recombination"/>
    <property type="evidence" value="ECO:0007669"/>
    <property type="project" value="UniProtKB-KW"/>
</dbReference>
<dbReference type="GO" id="GO:0015074">
    <property type="term" value="P:DNA integration"/>
    <property type="evidence" value="ECO:0007669"/>
    <property type="project" value="InterPro"/>
</dbReference>
<evidence type="ECO:0000259" key="6">
    <source>
        <dbReference type="PROSITE" id="PS51900"/>
    </source>
</evidence>
<reference evidence="8" key="2">
    <citation type="submission" date="2012-01" db="EMBL/GenBank/DDBJ databases">
        <title>Noncontiguous Finished sequence of chromosome of Saccharomonospora glauca K62.</title>
        <authorList>
            <consortium name="US DOE Joint Genome Institute"/>
            <person name="Lucas S."/>
            <person name="Han J."/>
            <person name="Lapidus A."/>
            <person name="Cheng J.-F."/>
            <person name="Goodwin L."/>
            <person name="Pitluck S."/>
            <person name="Peters L."/>
            <person name="Mikhailova N."/>
            <person name="Held B."/>
            <person name="Detter J.C."/>
            <person name="Han C."/>
            <person name="Tapia R."/>
            <person name="Land M."/>
            <person name="Hauser L."/>
            <person name="Kyrpides N."/>
            <person name="Ivanova N."/>
            <person name="Pagani I."/>
            <person name="Brambilla E.-M."/>
            <person name="Klenk H.-P."/>
            <person name="Woyke T."/>
        </authorList>
    </citation>
    <scope>NUCLEOTIDE SEQUENCE [LARGE SCALE GENOMIC DNA]</scope>
    <source>
        <strain evidence="8">K62</strain>
    </source>
</reference>
<dbReference type="PROSITE" id="PS51900">
    <property type="entry name" value="CB"/>
    <property type="match status" value="1"/>
</dbReference>
<dbReference type="InterPro" id="IPR044068">
    <property type="entry name" value="CB"/>
</dbReference>
<reference evidence="7 8" key="1">
    <citation type="submission" date="2011-09" db="EMBL/GenBank/DDBJ databases">
        <authorList>
            <consortium name="US DOE Joint Genome Institute (JGI-PGF)"/>
            <person name="Lucas S."/>
            <person name="Han J."/>
            <person name="Lapidus A."/>
            <person name="Cheng J.-F."/>
            <person name="Goodwin L."/>
            <person name="Pitluck S."/>
            <person name="Peters L."/>
            <person name="Land M.L."/>
            <person name="Hauser L."/>
            <person name="Brambilla E."/>
            <person name="Klenk H.-P."/>
            <person name="Woyke T.J."/>
        </authorList>
    </citation>
    <scope>NUCLEOTIDE SEQUENCE [LARGE SCALE GENOMIC DNA]</scope>
    <source>
        <strain evidence="7 8">K62</strain>
    </source>
</reference>
<evidence type="ECO:0000256" key="3">
    <source>
        <dbReference type="ARBA" id="ARBA00023172"/>
    </source>
</evidence>
<dbReference type="PANTHER" id="PTHR30349:SF41">
    <property type="entry name" value="INTEGRASE_RECOMBINASE PROTEIN MJ0367-RELATED"/>
    <property type="match status" value="1"/>
</dbReference>
<dbReference type="InterPro" id="IPR050090">
    <property type="entry name" value="Tyrosine_recombinase_XerCD"/>
</dbReference>
<feature type="domain" description="Core-binding (CB)" evidence="6">
    <location>
        <begin position="37"/>
        <end position="146"/>
    </location>
</feature>
<evidence type="ECO:0000313" key="8">
    <source>
        <dbReference type="Proteomes" id="UP000005087"/>
    </source>
</evidence>
<dbReference type="InterPro" id="IPR013762">
    <property type="entry name" value="Integrase-like_cat_sf"/>
</dbReference>
<evidence type="ECO:0000256" key="4">
    <source>
        <dbReference type="PROSITE-ProRule" id="PRU01248"/>
    </source>
</evidence>
<keyword evidence="3" id="KW-0233">DNA recombination</keyword>
<dbReference type="InterPro" id="IPR002104">
    <property type="entry name" value="Integrase_catalytic"/>
</dbReference>
<dbReference type="PROSITE" id="PS51898">
    <property type="entry name" value="TYR_RECOMBINASE"/>
    <property type="match status" value="1"/>
</dbReference>
<accession>I1D2E0</accession>
<organism evidence="7 8">
    <name type="scientific">Saccharomonospora glauca K62</name>
    <dbReference type="NCBI Taxonomy" id="928724"/>
    <lineage>
        <taxon>Bacteria</taxon>
        <taxon>Bacillati</taxon>
        <taxon>Actinomycetota</taxon>
        <taxon>Actinomycetes</taxon>
        <taxon>Pseudonocardiales</taxon>
        <taxon>Pseudonocardiaceae</taxon>
        <taxon>Saccharomonospora</taxon>
    </lineage>
</organism>
<sequence length="384" mass="42854">MLGESPLARRNRNVNLCRVLCIPRHSYDLDVAKPERLSDVTVRDATLEYLEILERRVIRSQLSAATLTSYRRDLTEFTTLLGPDTQLDSIEADDLEIALTKLAKAPDRRYRVGLKIAEDGSTPPGRGPYSLARWFAAVRGLFRWAADKGYVRVDPTLKVTPPRTPNRVAGSRVGLRLDEALVLRGAPVVRASERLRADQRLSLRDAAILRLLVESGPRVSELCGANRSDIRLHEETRTPVLHVRGKGRKDRDLPLSKPTVELIERYLAEERPAPPRPKSAHDPAERRRIADAEGALFVSIRGWRLSPRDVQRMVQRYSREFLGRRATPHSLRHTALTILARAGVDIATVAQIAGHASLSTTSVYMDDSMSAAAEAIEESPLAQP</sequence>
<feature type="domain" description="Tyr recombinase" evidence="5">
    <location>
        <begin position="176"/>
        <end position="377"/>
    </location>
</feature>
<dbReference type="InterPro" id="IPR010998">
    <property type="entry name" value="Integrase_recombinase_N"/>
</dbReference>
<dbReference type="eggNOG" id="COG4974">
    <property type="taxonomic scope" value="Bacteria"/>
</dbReference>
<dbReference type="SUPFAM" id="SSF56349">
    <property type="entry name" value="DNA breaking-rejoining enzymes"/>
    <property type="match status" value="1"/>
</dbReference>
<evidence type="ECO:0000259" key="5">
    <source>
        <dbReference type="PROSITE" id="PS51898"/>
    </source>
</evidence>
<keyword evidence="2 4" id="KW-0238">DNA-binding</keyword>
<dbReference type="Gene3D" id="1.10.150.130">
    <property type="match status" value="1"/>
</dbReference>
<gene>
    <name evidence="7" type="ORF">SacglDRAFT_02215</name>
</gene>
<keyword evidence="8" id="KW-1185">Reference proteome</keyword>
<evidence type="ECO:0000256" key="1">
    <source>
        <dbReference type="ARBA" id="ARBA00008857"/>
    </source>
</evidence>
<proteinExistence type="inferred from homology"/>
<dbReference type="EMBL" id="CM001484">
    <property type="protein sequence ID" value="EIE99114.1"/>
    <property type="molecule type" value="Genomic_DNA"/>
</dbReference>
<dbReference type="Gene3D" id="1.10.443.10">
    <property type="entry name" value="Intergrase catalytic core"/>
    <property type="match status" value="1"/>
</dbReference>
<dbReference type="STRING" id="928724.SacglDRAFT_02215"/>
<dbReference type="InterPro" id="IPR011010">
    <property type="entry name" value="DNA_brk_join_enz"/>
</dbReference>
<dbReference type="Pfam" id="PF00589">
    <property type="entry name" value="Phage_integrase"/>
    <property type="match status" value="1"/>
</dbReference>
<dbReference type="GO" id="GO:0003677">
    <property type="term" value="F:DNA binding"/>
    <property type="evidence" value="ECO:0007669"/>
    <property type="project" value="UniProtKB-UniRule"/>
</dbReference>
<evidence type="ECO:0000256" key="2">
    <source>
        <dbReference type="ARBA" id="ARBA00023125"/>
    </source>
</evidence>
<dbReference type="PANTHER" id="PTHR30349">
    <property type="entry name" value="PHAGE INTEGRASE-RELATED"/>
    <property type="match status" value="1"/>
</dbReference>
<dbReference type="Proteomes" id="UP000005087">
    <property type="component" value="Chromosome"/>
</dbReference>